<sequence length="38" mass="4256">METIVKLAVYGGLVYSIAVVMKSSIKELRVQAKKNKIF</sequence>
<dbReference type="EMBL" id="BK016121">
    <property type="protein sequence ID" value="DAF96832.1"/>
    <property type="molecule type" value="Genomic_DNA"/>
</dbReference>
<evidence type="ECO:0000313" key="1">
    <source>
        <dbReference type="EMBL" id="DAF96832.1"/>
    </source>
</evidence>
<proteinExistence type="predicted"/>
<name>A0A8S5UQQ7_9CAUD</name>
<accession>A0A8S5UQQ7</accession>
<reference evidence="1" key="1">
    <citation type="journal article" date="2021" name="Proc. Natl. Acad. Sci. U.S.A.">
        <title>A Catalog of Tens of Thousands of Viruses from Human Metagenomes Reveals Hidden Associations with Chronic Diseases.</title>
        <authorList>
            <person name="Tisza M.J."/>
            <person name="Buck C.B."/>
        </authorList>
    </citation>
    <scope>NUCLEOTIDE SEQUENCE</scope>
    <source>
        <strain evidence="1">CtQyH19</strain>
    </source>
</reference>
<protein>
    <submittedName>
        <fullName evidence="1">Uncharacterized protein</fullName>
    </submittedName>
</protein>
<organism evidence="1">
    <name type="scientific">Podoviridae sp. ctQyH19</name>
    <dbReference type="NCBI Taxonomy" id="2825249"/>
    <lineage>
        <taxon>Viruses</taxon>
        <taxon>Duplodnaviria</taxon>
        <taxon>Heunggongvirae</taxon>
        <taxon>Uroviricota</taxon>
        <taxon>Caudoviricetes</taxon>
    </lineage>
</organism>